<dbReference type="InterPro" id="IPR005650">
    <property type="entry name" value="BlaI_family"/>
</dbReference>
<proteinExistence type="inferred from homology"/>
<accession>A0A328C2R6</accession>
<dbReference type="RefSeq" id="WP_111730738.1">
    <property type="nucleotide sequence ID" value="NZ_QHKO01000007.1"/>
</dbReference>
<name>A0A328C2R6_9DELT</name>
<keyword evidence="6" id="KW-1185">Reference proteome</keyword>
<gene>
    <name evidence="5" type="ORF">DL240_15160</name>
</gene>
<dbReference type="Pfam" id="PF03965">
    <property type="entry name" value="Penicillinase_R"/>
    <property type="match status" value="1"/>
</dbReference>
<evidence type="ECO:0000256" key="3">
    <source>
        <dbReference type="ARBA" id="ARBA00023125"/>
    </source>
</evidence>
<evidence type="ECO:0000313" key="5">
    <source>
        <dbReference type="EMBL" id="RAL21007.1"/>
    </source>
</evidence>
<keyword evidence="3" id="KW-0238">DNA-binding</keyword>
<comment type="similarity">
    <text evidence="1">Belongs to the BlaI transcriptional regulatory family.</text>
</comment>
<reference evidence="5 6" key="1">
    <citation type="submission" date="2018-05" db="EMBL/GenBank/DDBJ databases">
        <title>Lujinxingia marina gen. nov. sp. nov., a new facultative anaerobic member of the class Deltaproteobacteria, and proposal of Lujinxingaceae fam. nov.</title>
        <authorList>
            <person name="Li C.-M."/>
        </authorList>
    </citation>
    <scope>NUCLEOTIDE SEQUENCE [LARGE SCALE GENOMIC DNA]</scope>
    <source>
        <strain evidence="5 6">B210</strain>
    </source>
</reference>
<evidence type="ECO:0000256" key="4">
    <source>
        <dbReference type="ARBA" id="ARBA00023163"/>
    </source>
</evidence>
<evidence type="ECO:0000256" key="1">
    <source>
        <dbReference type="ARBA" id="ARBA00011046"/>
    </source>
</evidence>
<protein>
    <submittedName>
        <fullName evidence="5">Penicillinase repressor</fullName>
    </submittedName>
</protein>
<dbReference type="OrthoDB" id="9813987at2"/>
<dbReference type="InterPro" id="IPR036390">
    <property type="entry name" value="WH_DNA-bd_sf"/>
</dbReference>
<dbReference type="Proteomes" id="UP000249169">
    <property type="component" value="Unassembled WGS sequence"/>
</dbReference>
<dbReference type="SUPFAM" id="SSF46785">
    <property type="entry name" value="Winged helix' DNA-binding domain"/>
    <property type="match status" value="1"/>
</dbReference>
<keyword evidence="4" id="KW-0804">Transcription</keyword>
<sequence length="133" mass="14490">MSHILRFPDLALGELEQEVLETLWHEGPLSPGGVHRRVGVARGISVNTVSSALKRLQDKGLLEREKVSHSYVYTAVVTRAELQRQLIGAIASRFAGEERSGLLAAFVDVAEAGGEETLRKLEAMIAARLTEGE</sequence>
<evidence type="ECO:0000313" key="6">
    <source>
        <dbReference type="Proteomes" id="UP000249169"/>
    </source>
</evidence>
<dbReference type="InterPro" id="IPR036388">
    <property type="entry name" value="WH-like_DNA-bd_sf"/>
</dbReference>
<dbReference type="GO" id="GO:0003677">
    <property type="term" value="F:DNA binding"/>
    <property type="evidence" value="ECO:0007669"/>
    <property type="project" value="UniProtKB-KW"/>
</dbReference>
<organism evidence="5 6">
    <name type="scientific">Lujinxingia litoralis</name>
    <dbReference type="NCBI Taxonomy" id="2211119"/>
    <lineage>
        <taxon>Bacteria</taxon>
        <taxon>Deltaproteobacteria</taxon>
        <taxon>Bradymonadales</taxon>
        <taxon>Lujinxingiaceae</taxon>
        <taxon>Lujinxingia</taxon>
    </lineage>
</organism>
<comment type="caution">
    <text evidence="5">The sequence shown here is derived from an EMBL/GenBank/DDBJ whole genome shotgun (WGS) entry which is preliminary data.</text>
</comment>
<dbReference type="GO" id="GO:0045892">
    <property type="term" value="P:negative regulation of DNA-templated transcription"/>
    <property type="evidence" value="ECO:0007669"/>
    <property type="project" value="InterPro"/>
</dbReference>
<keyword evidence="2" id="KW-0805">Transcription regulation</keyword>
<dbReference type="Gene3D" id="1.10.10.10">
    <property type="entry name" value="Winged helix-like DNA-binding domain superfamily/Winged helix DNA-binding domain"/>
    <property type="match status" value="1"/>
</dbReference>
<evidence type="ECO:0000256" key="2">
    <source>
        <dbReference type="ARBA" id="ARBA00023015"/>
    </source>
</evidence>
<dbReference type="AlphaFoldDB" id="A0A328C2R6"/>
<dbReference type="EMBL" id="QHKO01000007">
    <property type="protein sequence ID" value="RAL21007.1"/>
    <property type="molecule type" value="Genomic_DNA"/>
</dbReference>